<accession>A0A0G3W8M7</accession>
<keyword evidence="1" id="KW-0175">Coiled coil</keyword>
<dbReference type="RefSeq" id="WP_052661515.1">
    <property type="nucleotide sequence ID" value="NZ_CP009687.1"/>
</dbReference>
<dbReference type="EMBL" id="CP009687">
    <property type="protein sequence ID" value="AKL94262.1"/>
    <property type="molecule type" value="Genomic_DNA"/>
</dbReference>
<reference evidence="2 3" key="1">
    <citation type="submission" date="2014-10" db="EMBL/GenBank/DDBJ databases">
        <title>Genome sequence of Clostridium aceticum DSM 1496.</title>
        <authorList>
            <person name="Poehlein A."/>
            <person name="Schiel-Bengelsdorf B."/>
            <person name="Gottschalk G."/>
            <person name="Duerre P."/>
            <person name="Daniel R."/>
        </authorList>
    </citation>
    <scope>NUCLEOTIDE SEQUENCE [LARGE SCALE GENOMIC DNA]</scope>
    <source>
        <strain evidence="2 3">DSM 1496</strain>
    </source>
</reference>
<dbReference type="Proteomes" id="UP000035704">
    <property type="component" value="Chromosome"/>
</dbReference>
<sequence length="119" mass="14164">MIDKLSDAVYQSMQQIGKKTSEILEVNKLNLSINKRKREIDELYEALGKYVYKYIQQYNNLTREDIDQYFNKIAFLQKDIETLEKLVLSVQNVLHCTHCKVEFDEEISYCPLCGRYIKK</sequence>
<evidence type="ECO:0000313" key="2">
    <source>
        <dbReference type="EMBL" id="AKL94262.1"/>
    </source>
</evidence>
<proteinExistence type="predicted"/>
<dbReference type="KEGG" id="cace:CACET_c07520"/>
<name>A0A0G3W8M7_9CLOT</name>
<dbReference type="STRING" id="84022.CACET_c07520"/>
<dbReference type="OrthoDB" id="4377018at2"/>
<feature type="coiled-coil region" evidence="1">
    <location>
        <begin position="26"/>
        <end position="86"/>
    </location>
</feature>
<gene>
    <name evidence="2" type="ORF">CACET_c07520</name>
</gene>
<organism evidence="2 3">
    <name type="scientific">Clostridium aceticum</name>
    <dbReference type="NCBI Taxonomy" id="84022"/>
    <lineage>
        <taxon>Bacteria</taxon>
        <taxon>Bacillati</taxon>
        <taxon>Bacillota</taxon>
        <taxon>Clostridia</taxon>
        <taxon>Eubacteriales</taxon>
        <taxon>Clostridiaceae</taxon>
        <taxon>Clostridium</taxon>
    </lineage>
</organism>
<evidence type="ECO:0000313" key="3">
    <source>
        <dbReference type="Proteomes" id="UP000035704"/>
    </source>
</evidence>
<dbReference type="AlphaFoldDB" id="A0A0G3W8M7"/>
<evidence type="ECO:0000256" key="1">
    <source>
        <dbReference type="SAM" id="Coils"/>
    </source>
</evidence>
<keyword evidence="3" id="KW-1185">Reference proteome</keyword>
<protein>
    <recommendedName>
        <fullName evidence="4">Zinc ribbon domain-containing protein</fullName>
    </recommendedName>
</protein>
<dbReference type="PATRIC" id="fig|84022.6.peg.765"/>
<evidence type="ECO:0008006" key="4">
    <source>
        <dbReference type="Google" id="ProtNLM"/>
    </source>
</evidence>